<dbReference type="AlphaFoldDB" id="A0A9W8Q732"/>
<feature type="compositionally biased region" description="Low complexity" evidence="1">
    <location>
        <begin position="69"/>
        <end position="89"/>
    </location>
</feature>
<evidence type="ECO:0000256" key="1">
    <source>
        <dbReference type="SAM" id="MobiDB-lite"/>
    </source>
</evidence>
<organism evidence="2 3">
    <name type="scientific">Akanthomyces muscarius</name>
    <name type="common">Entomopathogenic fungus</name>
    <name type="synonym">Lecanicillium muscarium</name>
    <dbReference type="NCBI Taxonomy" id="2231603"/>
    <lineage>
        <taxon>Eukaryota</taxon>
        <taxon>Fungi</taxon>
        <taxon>Dikarya</taxon>
        <taxon>Ascomycota</taxon>
        <taxon>Pezizomycotina</taxon>
        <taxon>Sordariomycetes</taxon>
        <taxon>Hypocreomycetidae</taxon>
        <taxon>Hypocreales</taxon>
        <taxon>Cordycipitaceae</taxon>
        <taxon>Akanthomyces</taxon>
    </lineage>
</organism>
<reference evidence="2" key="1">
    <citation type="journal article" date="2023" name="Access Microbiol">
        <title>De-novo genome assembly for Akanthomyces muscarius, a biocontrol agent of insect agricultural pests.</title>
        <authorList>
            <person name="Erdos Z."/>
            <person name="Studholme D.J."/>
            <person name="Raymond B."/>
            <person name="Sharma M."/>
        </authorList>
    </citation>
    <scope>NUCLEOTIDE SEQUENCE</scope>
    <source>
        <strain evidence="2">Ve6</strain>
    </source>
</reference>
<dbReference type="Proteomes" id="UP001144673">
    <property type="component" value="Chromosome 3"/>
</dbReference>
<proteinExistence type="predicted"/>
<evidence type="ECO:0000313" key="2">
    <source>
        <dbReference type="EMBL" id="KAJ4148109.1"/>
    </source>
</evidence>
<dbReference type="KEGG" id="amus:LMH87_002595"/>
<keyword evidence="3" id="KW-1185">Reference proteome</keyword>
<accession>A0A9W8Q732</accession>
<dbReference type="GeneID" id="80889754"/>
<evidence type="ECO:0000313" key="3">
    <source>
        <dbReference type="Proteomes" id="UP001144673"/>
    </source>
</evidence>
<dbReference type="EMBL" id="JAJHUN010000010">
    <property type="protein sequence ID" value="KAJ4148109.1"/>
    <property type="molecule type" value="Genomic_DNA"/>
</dbReference>
<gene>
    <name evidence="2" type="ORF">LMH87_002595</name>
</gene>
<name>A0A9W8Q732_AKAMU</name>
<feature type="region of interest" description="Disordered" evidence="1">
    <location>
        <begin position="1"/>
        <end position="21"/>
    </location>
</feature>
<protein>
    <submittedName>
        <fullName evidence="2">Uncharacterized protein</fullName>
    </submittedName>
</protein>
<sequence>MFLARRGLRVQSSSSSSSSEEVGKLGKWLNDCVKTLVALCGGTLEIGPMLATLNGQNADANSCDAGKISSSSDGNDSPSQTSSYSSQTSPPLPDQPTNVPVTGAAANLTPLGFAAVVMAVATAELVLYRNIVGI</sequence>
<dbReference type="RefSeq" id="XP_056051050.1">
    <property type="nucleotide sequence ID" value="XM_056194076.1"/>
</dbReference>
<comment type="caution">
    <text evidence="2">The sequence shown here is derived from an EMBL/GenBank/DDBJ whole genome shotgun (WGS) entry which is preliminary data.</text>
</comment>
<feature type="region of interest" description="Disordered" evidence="1">
    <location>
        <begin position="62"/>
        <end position="101"/>
    </location>
</feature>